<dbReference type="Proteomes" id="UP001145109">
    <property type="component" value="Unassembled WGS sequence"/>
</dbReference>
<reference evidence="3" key="4">
    <citation type="submission" date="2022-11" db="EMBL/GenBank/DDBJ databases">
        <title>Draft genome sequence of Coprococcus comes strain 31264.</title>
        <authorList>
            <person name="Hisatomi A."/>
            <person name="Ohkuma M."/>
            <person name="Sakamoto M."/>
        </authorList>
    </citation>
    <scope>NUCLEOTIDE SEQUENCE</scope>
    <source>
        <strain evidence="3">JCM 31264</strain>
    </source>
</reference>
<dbReference type="STRING" id="410072.ERS852525_00624"/>
<evidence type="ECO:0000313" key="3">
    <source>
        <dbReference type="EMBL" id="GLG86152.1"/>
    </source>
</evidence>
<dbReference type="EMBL" id="BSCI01000003">
    <property type="protein sequence ID" value="GLG86152.1"/>
    <property type="molecule type" value="Genomic_DNA"/>
</dbReference>
<evidence type="ECO:0000313" key="5">
    <source>
        <dbReference type="Proteomes" id="UP000095362"/>
    </source>
</evidence>
<dbReference type="EMBL" id="CYXR01000016">
    <property type="protein sequence ID" value="CUN02591.1"/>
    <property type="molecule type" value="Genomic_DNA"/>
</dbReference>
<dbReference type="EMBL" id="CYZK01000011">
    <property type="protein sequence ID" value="CUO32238.1"/>
    <property type="molecule type" value="Genomic_DNA"/>
</dbReference>
<dbReference type="Proteomes" id="UP000095362">
    <property type="component" value="Unassembled WGS sequence"/>
</dbReference>
<evidence type="ECO:0000313" key="1">
    <source>
        <dbReference type="EMBL" id="CUN02591.1"/>
    </source>
</evidence>
<accession>A0A174E6M7</accession>
<evidence type="ECO:0000313" key="2">
    <source>
        <dbReference type="EMBL" id="CUO32238.1"/>
    </source>
</evidence>
<dbReference type="Pfam" id="PF06541">
    <property type="entry name" value="ABC_trans_CmpB"/>
    <property type="match status" value="1"/>
</dbReference>
<gene>
    <name evidence="3" type="ORF">comes_06970</name>
    <name evidence="4" type="ORF">DW656_05275</name>
    <name evidence="2" type="ORF">ERS852481_01821</name>
    <name evidence="1" type="ORF">ERS852574_02227</name>
</gene>
<protein>
    <submittedName>
        <fullName evidence="2 3">Membrane protein</fullName>
    </submittedName>
</protein>
<reference evidence="5 6" key="1">
    <citation type="submission" date="2015-09" db="EMBL/GenBank/DDBJ databases">
        <authorList>
            <consortium name="Pathogen Informatics"/>
        </authorList>
    </citation>
    <scope>NUCLEOTIDE SEQUENCE [LARGE SCALE GENOMIC DNA]</scope>
    <source>
        <strain evidence="2 5">2789STDY5834866</strain>
        <strain evidence="1 6">2789STDY5834962</strain>
    </source>
</reference>
<dbReference type="GeneID" id="92824140"/>
<reference evidence="3" key="3">
    <citation type="submission" date="2022-09" db="EMBL/GenBank/DDBJ databases">
        <title>Draft genome sequence of Coprococcus comes strain 31264.</title>
        <authorList>
            <person name="Atsushi H."/>
            <person name="Moriya O."/>
            <person name="Mitsuo S."/>
        </authorList>
    </citation>
    <scope>NUCLEOTIDE SEQUENCE</scope>
    <source>
        <strain evidence="3">JCM 31264</strain>
    </source>
</reference>
<organism evidence="2 5">
    <name type="scientific">Coprococcus comes</name>
    <dbReference type="NCBI Taxonomy" id="410072"/>
    <lineage>
        <taxon>Bacteria</taxon>
        <taxon>Bacillati</taxon>
        <taxon>Bacillota</taxon>
        <taxon>Clostridia</taxon>
        <taxon>Lachnospirales</taxon>
        <taxon>Lachnospiraceae</taxon>
        <taxon>Coprococcus</taxon>
    </lineage>
</organism>
<proteinExistence type="predicted"/>
<dbReference type="PaxDb" id="410072-ERS852525_00624"/>
<reference evidence="4 7" key="2">
    <citation type="submission" date="2018-08" db="EMBL/GenBank/DDBJ databases">
        <title>A genome reference for cultivated species of the human gut microbiota.</title>
        <authorList>
            <person name="Zou Y."/>
            <person name="Xue W."/>
            <person name="Luo G."/>
        </authorList>
    </citation>
    <scope>NUCLEOTIDE SEQUENCE [LARGE SCALE GENOMIC DNA]</scope>
    <source>
        <strain evidence="4 7">AM23-3</strain>
    </source>
</reference>
<name>A0A174E6M7_9FIRM</name>
<sequence>MTAQHLYYLFQCFFIYAFLGWCTEVAFAAFKERRFVNRGFLNGPICPVYGFGVVAVIHFLTPLRSNLLLLYLGSAILVTAIEWLTGFILEKVFHNKWWDYSNMPLNLNGYVCLLFSLIWGVFCVFIVDVFHPLIDTLLSHIPFLVGIILVCILVIAGLADLYVTASGILKLNKRLEKMQAIADELHQISDKLGESIYKRTITAMEKQEEFKDTVSEKQEEFKSAISEKQEAISDTLADVSDEVKERIALLRRSYLENVKATSHMQKRIMKAFPKMQSRNYKESFEDLRNKLKEMSLKK</sequence>
<dbReference type="InterPro" id="IPR010540">
    <property type="entry name" value="CmpB_TMEM229"/>
</dbReference>
<evidence type="ECO:0000313" key="7">
    <source>
        <dbReference type="Proteomes" id="UP000284579"/>
    </source>
</evidence>
<dbReference type="OrthoDB" id="9789229at2"/>
<dbReference type="Proteomes" id="UP000284579">
    <property type="component" value="Unassembled WGS sequence"/>
</dbReference>
<dbReference type="AlphaFoldDB" id="A0A174E6M7"/>
<evidence type="ECO:0000313" key="6">
    <source>
        <dbReference type="Proteomes" id="UP000095727"/>
    </source>
</evidence>
<dbReference type="EMBL" id="QRHO01000004">
    <property type="protein sequence ID" value="RHF84733.1"/>
    <property type="molecule type" value="Genomic_DNA"/>
</dbReference>
<dbReference type="Proteomes" id="UP000095727">
    <property type="component" value="Unassembled WGS sequence"/>
</dbReference>
<dbReference type="RefSeq" id="WP_008371868.1">
    <property type="nucleotide sequence ID" value="NZ_BSCI01000003.1"/>
</dbReference>
<evidence type="ECO:0000313" key="4">
    <source>
        <dbReference type="EMBL" id="RHF84733.1"/>
    </source>
</evidence>